<dbReference type="PROSITE" id="PS51257">
    <property type="entry name" value="PROKAR_LIPOPROTEIN"/>
    <property type="match status" value="1"/>
</dbReference>
<evidence type="ECO:0000313" key="3">
    <source>
        <dbReference type="Proteomes" id="UP000301751"/>
    </source>
</evidence>
<dbReference type="RefSeq" id="WP_137730904.1">
    <property type="nucleotide sequence ID" value="NZ_BJCL01000001.1"/>
</dbReference>
<dbReference type="Proteomes" id="UP000301751">
    <property type="component" value="Unassembled WGS sequence"/>
</dbReference>
<protein>
    <submittedName>
        <fullName evidence="2">Uncharacterized protein</fullName>
    </submittedName>
</protein>
<accession>A0A480AN94</accession>
<proteinExistence type="predicted"/>
<gene>
    <name evidence="2" type="ORF">AQPW35_02060</name>
</gene>
<feature type="chain" id="PRO_5019869151" evidence="1">
    <location>
        <begin position="29"/>
        <end position="83"/>
    </location>
</feature>
<feature type="signal peptide" evidence="1">
    <location>
        <begin position="1"/>
        <end position="28"/>
    </location>
</feature>
<dbReference type="EMBL" id="BJCL01000001">
    <property type="protein sequence ID" value="GCL61125.1"/>
    <property type="molecule type" value="Genomic_DNA"/>
</dbReference>
<keyword evidence="3" id="KW-1185">Reference proteome</keyword>
<organism evidence="2 3">
    <name type="scientific">Pseudaquabacterium pictum</name>
    <dbReference type="NCBI Taxonomy" id="2315236"/>
    <lineage>
        <taxon>Bacteria</taxon>
        <taxon>Pseudomonadati</taxon>
        <taxon>Pseudomonadota</taxon>
        <taxon>Betaproteobacteria</taxon>
        <taxon>Burkholderiales</taxon>
        <taxon>Sphaerotilaceae</taxon>
        <taxon>Pseudaquabacterium</taxon>
    </lineage>
</organism>
<name>A0A480AN94_9BURK</name>
<evidence type="ECO:0000256" key="1">
    <source>
        <dbReference type="SAM" id="SignalP"/>
    </source>
</evidence>
<dbReference type="AlphaFoldDB" id="A0A480AN94"/>
<evidence type="ECO:0000313" key="2">
    <source>
        <dbReference type="EMBL" id="GCL61125.1"/>
    </source>
</evidence>
<sequence>MPAHHRVRTVLHLAVPALLACAAGPTWAQPRPVGPPASAAVAPAPAASAGGLSDAVARCEARPDGLEKRACRRALAHQSPGRT</sequence>
<comment type="caution">
    <text evidence="2">The sequence shown here is derived from an EMBL/GenBank/DDBJ whole genome shotgun (WGS) entry which is preliminary data.</text>
</comment>
<reference evidence="3" key="1">
    <citation type="submission" date="2019-03" db="EMBL/GenBank/DDBJ databases">
        <title>Aquabacterium pictum sp.nov., the first bacteriochlorophyll a-containing freshwater bacterium in the genus Aquabacterium of the class Betaproteobacteria.</title>
        <authorList>
            <person name="Hirose S."/>
            <person name="Tank M."/>
            <person name="Hara E."/>
            <person name="Tamaki H."/>
            <person name="Takaichi S."/>
            <person name="Haruta S."/>
            <person name="Hanada S."/>
        </authorList>
    </citation>
    <scope>NUCLEOTIDE SEQUENCE [LARGE SCALE GENOMIC DNA]</scope>
    <source>
        <strain evidence="3">W35</strain>
    </source>
</reference>
<keyword evidence="1" id="KW-0732">Signal</keyword>